<dbReference type="Pfam" id="PF02595">
    <property type="entry name" value="Gly_kinase"/>
    <property type="match status" value="1"/>
</dbReference>
<dbReference type="PANTHER" id="PTHR21599">
    <property type="entry name" value="GLYCERATE KINASE"/>
    <property type="match status" value="1"/>
</dbReference>
<reference evidence="5 7" key="1">
    <citation type="submission" date="2016-02" db="EMBL/GenBank/DDBJ databases">
        <authorList>
            <person name="Wen L."/>
            <person name="He K."/>
            <person name="Yang H."/>
        </authorList>
    </citation>
    <scope>NUCLEOTIDE SEQUENCE [LARGE SCALE GENOMIC DNA]</scope>
    <source>
        <strain evidence="5">Trichococcus_R210</strain>
    </source>
</reference>
<reference evidence="6 8" key="2">
    <citation type="submission" date="2016-10" db="EMBL/GenBank/DDBJ databases">
        <authorList>
            <person name="Varghese N."/>
            <person name="Submissions S."/>
        </authorList>
    </citation>
    <scope>NUCLEOTIDE SEQUENCE [LARGE SCALE GENOMIC DNA]</scope>
    <source>
        <strain evidence="6 8">DSM 22150</strain>
    </source>
</reference>
<dbReference type="OrthoDB" id="9774290at2"/>
<evidence type="ECO:0000313" key="8">
    <source>
        <dbReference type="Proteomes" id="UP000199280"/>
    </source>
</evidence>
<protein>
    <submittedName>
        <fullName evidence="5">Glycerate kinase</fullName>
    </submittedName>
</protein>
<evidence type="ECO:0000256" key="4">
    <source>
        <dbReference type="PIRNR" id="PIRNR006078"/>
    </source>
</evidence>
<comment type="similarity">
    <text evidence="1 4">Belongs to the glycerate kinase type-1 family.</text>
</comment>
<evidence type="ECO:0000313" key="5">
    <source>
        <dbReference type="EMBL" id="CZR06012.1"/>
    </source>
</evidence>
<dbReference type="EMBL" id="FNYT01000020">
    <property type="protein sequence ID" value="SEJ63194.1"/>
    <property type="molecule type" value="Genomic_DNA"/>
</dbReference>
<evidence type="ECO:0000313" key="6">
    <source>
        <dbReference type="EMBL" id="SEJ63194.1"/>
    </source>
</evidence>
<evidence type="ECO:0000256" key="2">
    <source>
        <dbReference type="ARBA" id="ARBA00022679"/>
    </source>
</evidence>
<dbReference type="AlphaFoldDB" id="A0A143Z547"/>
<dbReference type="InterPro" id="IPR004381">
    <property type="entry name" value="Glycerate_kinase"/>
</dbReference>
<keyword evidence="2 4" id="KW-0808">Transferase</keyword>
<dbReference type="GO" id="GO:0031388">
    <property type="term" value="P:organic acid phosphorylation"/>
    <property type="evidence" value="ECO:0007669"/>
    <property type="project" value="UniProtKB-UniRule"/>
</dbReference>
<evidence type="ECO:0000256" key="1">
    <source>
        <dbReference type="ARBA" id="ARBA00006284"/>
    </source>
</evidence>
<proteinExistence type="inferred from homology"/>
<dbReference type="Gene3D" id="3.40.50.10350">
    <property type="entry name" value="Glycerate kinase, domain 1"/>
    <property type="match status" value="1"/>
</dbReference>
<organism evidence="5 7">
    <name type="scientific">Trichococcus ilyis</name>
    <dbReference type="NCBI Taxonomy" id="640938"/>
    <lineage>
        <taxon>Bacteria</taxon>
        <taxon>Bacillati</taxon>
        <taxon>Bacillota</taxon>
        <taxon>Bacilli</taxon>
        <taxon>Lactobacillales</taxon>
        <taxon>Carnobacteriaceae</taxon>
        <taxon>Trichococcus</taxon>
    </lineage>
</organism>
<dbReference type="InterPro" id="IPR018197">
    <property type="entry name" value="Glycerate_kinase_RE-like"/>
</dbReference>
<dbReference type="Proteomes" id="UP000199280">
    <property type="component" value="Unassembled WGS sequence"/>
</dbReference>
<dbReference type="EMBL" id="FJNB01000019">
    <property type="protein sequence ID" value="CZR06012.1"/>
    <property type="molecule type" value="Genomic_DNA"/>
</dbReference>
<dbReference type="InterPro" id="IPR018193">
    <property type="entry name" value="Glyc_kinase_flavodox-like_fold"/>
</dbReference>
<dbReference type="Gene3D" id="3.90.1510.10">
    <property type="entry name" value="Glycerate kinase, domain 2"/>
    <property type="match status" value="1"/>
</dbReference>
<evidence type="ECO:0000256" key="3">
    <source>
        <dbReference type="ARBA" id="ARBA00022777"/>
    </source>
</evidence>
<dbReference type="PANTHER" id="PTHR21599:SF0">
    <property type="entry name" value="GLYCERATE KINASE"/>
    <property type="match status" value="1"/>
</dbReference>
<evidence type="ECO:0000313" key="7">
    <source>
        <dbReference type="Proteomes" id="UP000076878"/>
    </source>
</evidence>
<dbReference type="NCBIfam" id="TIGR00045">
    <property type="entry name" value="glycerate kinase"/>
    <property type="match status" value="1"/>
</dbReference>
<dbReference type="GO" id="GO:0008887">
    <property type="term" value="F:glycerate kinase activity"/>
    <property type="evidence" value="ECO:0007669"/>
    <property type="project" value="UniProtKB-UniRule"/>
</dbReference>
<dbReference type="InterPro" id="IPR036129">
    <property type="entry name" value="Glycerate_kinase_sf"/>
</dbReference>
<accession>A0A143Z547</accession>
<gene>
    <name evidence="6" type="ORF">SAMN05216375_1204</name>
    <name evidence="5" type="ORF">TR210_2273</name>
</gene>
<dbReference type="STRING" id="640938.TR210_2273"/>
<dbReference type="PIRSF" id="PIRSF006078">
    <property type="entry name" value="GlxK"/>
    <property type="match status" value="1"/>
</dbReference>
<keyword evidence="3 4" id="KW-0418">Kinase</keyword>
<dbReference type="Proteomes" id="UP000076878">
    <property type="component" value="Unassembled WGS sequence"/>
</dbReference>
<dbReference type="SUPFAM" id="SSF110738">
    <property type="entry name" value="Glycerate kinase I"/>
    <property type="match status" value="1"/>
</dbReference>
<dbReference type="RefSeq" id="WP_068623894.1">
    <property type="nucleotide sequence ID" value="NZ_FJNB01000019.1"/>
</dbReference>
<sequence>MEKELKIVIAADSFKGSASTIQVEDYIEQGILRLNRKVEIVKVPVADGGEGTVDALVLGCKGEYCYAEVTGPMGDKVQAKFGIIKDNIAVVEMAEASGLTLVDLADNDVYRATTYGTGELIRAALDCGVTEIFIGVGGSATNDGGAGMAQALGASFKDAEGNEIPFGAGKLGDIASIDVSGLDKRIHAVTFTILSDVTNPLCGENGASYIYGPQKGATPEDVRKLDQLLHHYGEKLEESLGIAVLDAPGAGAAGGLGAGLMAFCGAKSYSGISKVLSILEIEAHFQDADLVITGEGRMDSQSLNGKAPVGIAQLAKKYQLPVIAVVGSSDDDLGPIYATGIDLVLDIINKPMELETAISQTERLITNAGESAFRAFLLASKVPLSV</sequence>
<name>A0A143Z547_9LACT</name>
<keyword evidence="8" id="KW-1185">Reference proteome</keyword>